<name>A0A1D1VDN8_RAMVA</name>
<evidence type="ECO:0000256" key="2">
    <source>
        <dbReference type="ARBA" id="ARBA00023054"/>
    </source>
</evidence>
<evidence type="ECO:0000256" key="1">
    <source>
        <dbReference type="ARBA" id="ARBA00022754"/>
    </source>
</evidence>
<keyword evidence="1" id="KW-0403">Intermediate filament</keyword>
<evidence type="ECO:0000256" key="3">
    <source>
        <dbReference type="SAM" id="Coils"/>
    </source>
</evidence>
<dbReference type="PANTHER" id="PTHR45721:SF11">
    <property type="entry name" value="LAMIN DM0-RELATED"/>
    <property type="match status" value="1"/>
</dbReference>
<dbReference type="Proteomes" id="UP000186922">
    <property type="component" value="Unassembled WGS sequence"/>
</dbReference>
<dbReference type="AlphaFoldDB" id="A0A1D1VDN8"/>
<feature type="region of interest" description="Disordered" evidence="4">
    <location>
        <begin position="419"/>
        <end position="456"/>
    </location>
</feature>
<evidence type="ECO:0000256" key="4">
    <source>
        <dbReference type="SAM" id="MobiDB-lite"/>
    </source>
</evidence>
<dbReference type="InterPro" id="IPR039008">
    <property type="entry name" value="IF_rod_dom"/>
</dbReference>
<dbReference type="GO" id="GO:0051664">
    <property type="term" value="P:nuclear pore localization"/>
    <property type="evidence" value="ECO:0007669"/>
    <property type="project" value="TreeGrafter"/>
</dbReference>
<dbReference type="EMBL" id="BDGG01000005">
    <property type="protein sequence ID" value="GAU99749.1"/>
    <property type="molecule type" value="Genomic_DNA"/>
</dbReference>
<dbReference type="GO" id="GO:0005200">
    <property type="term" value="F:structural constituent of cytoskeleton"/>
    <property type="evidence" value="ECO:0007669"/>
    <property type="project" value="TreeGrafter"/>
</dbReference>
<feature type="coiled-coil region" evidence="3">
    <location>
        <begin position="25"/>
        <end position="348"/>
    </location>
</feature>
<dbReference type="Gene3D" id="1.20.5.500">
    <property type="entry name" value="Single helix bin"/>
    <property type="match status" value="1"/>
</dbReference>
<dbReference type="GO" id="GO:0090435">
    <property type="term" value="P:protein localization to nuclear envelope"/>
    <property type="evidence" value="ECO:0007669"/>
    <property type="project" value="TreeGrafter"/>
</dbReference>
<comment type="caution">
    <text evidence="6">The sequence shown here is derived from an EMBL/GenBank/DDBJ whole genome shotgun (WGS) entry which is preliminary data.</text>
</comment>
<dbReference type="GO" id="GO:0006998">
    <property type="term" value="P:nuclear envelope organization"/>
    <property type="evidence" value="ECO:0007669"/>
    <property type="project" value="TreeGrafter"/>
</dbReference>
<dbReference type="GO" id="GO:0005882">
    <property type="term" value="C:intermediate filament"/>
    <property type="evidence" value="ECO:0007669"/>
    <property type="project" value="UniProtKB-KW"/>
</dbReference>
<feature type="domain" description="IF rod" evidence="5">
    <location>
        <begin position="21"/>
        <end position="377"/>
    </location>
</feature>
<evidence type="ECO:0000313" key="6">
    <source>
        <dbReference type="EMBL" id="GAU99749.1"/>
    </source>
</evidence>
<dbReference type="Gene3D" id="1.20.5.170">
    <property type="match status" value="1"/>
</dbReference>
<dbReference type="Pfam" id="PF00038">
    <property type="entry name" value="Filament"/>
    <property type="match status" value="1"/>
</dbReference>
<gene>
    <name evidence="6" type="primary">RvY_10703-1</name>
    <name evidence="6" type="synonym">RvY_10703.1</name>
    <name evidence="6" type="ORF">RvY_10703</name>
</gene>
<reference evidence="6 7" key="1">
    <citation type="journal article" date="2016" name="Nat. Commun.">
        <title>Extremotolerant tardigrade genome and improved radiotolerance of human cultured cells by tardigrade-unique protein.</title>
        <authorList>
            <person name="Hashimoto T."/>
            <person name="Horikawa D.D."/>
            <person name="Saito Y."/>
            <person name="Kuwahara H."/>
            <person name="Kozuka-Hata H."/>
            <person name="Shin-I T."/>
            <person name="Minakuchi Y."/>
            <person name="Ohishi K."/>
            <person name="Motoyama A."/>
            <person name="Aizu T."/>
            <person name="Enomoto A."/>
            <person name="Kondo K."/>
            <person name="Tanaka S."/>
            <person name="Hara Y."/>
            <person name="Koshikawa S."/>
            <person name="Sagara H."/>
            <person name="Miura T."/>
            <person name="Yokobori S."/>
            <person name="Miyagawa K."/>
            <person name="Suzuki Y."/>
            <person name="Kubo T."/>
            <person name="Oyama M."/>
            <person name="Kohara Y."/>
            <person name="Fujiyama A."/>
            <person name="Arakawa K."/>
            <person name="Katayama T."/>
            <person name="Toyoda A."/>
            <person name="Kunieda T."/>
        </authorList>
    </citation>
    <scope>NUCLEOTIDE SEQUENCE [LARGE SCALE GENOMIC DNA]</scope>
    <source>
        <strain evidence="6 7">YOKOZUNA-1</strain>
    </source>
</reference>
<keyword evidence="7" id="KW-1185">Reference proteome</keyword>
<dbReference type="SMART" id="SM01391">
    <property type="entry name" value="Filament"/>
    <property type="match status" value="1"/>
</dbReference>
<keyword evidence="2 3" id="KW-0175">Coiled coil</keyword>
<dbReference type="GO" id="GO:0007097">
    <property type="term" value="P:nuclear migration"/>
    <property type="evidence" value="ECO:0007669"/>
    <property type="project" value="TreeGrafter"/>
</dbReference>
<dbReference type="GO" id="GO:0031507">
    <property type="term" value="P:heterochromatin formation"/>
    <property type="evidence" value="ECO:0007669"/>
    <property type="project" value="TreeGrafter"/>
</dbReference>
<proteinExistence type="predicted"/>
<dbReference type="SUPFAM" id="SSF90257">
    <property type="entry name" value="Myosin rod fragments"/>
    <property type="match status" value="1"/>
</dbReference>
<evidence type="ECO:0000313" key="7">
    <source>
        <dbReference type="Proteomes" id="UP000186922"/>
    </source>
</evidence>
<feature type="compositionally biased region" description="Polar residues" evidence="4">
    <location>
        <begin position="426"/>
        <end position="451"/>
    </location>
</feature>
<organism evidence="6 7">
    <name type="scientific">Ramazzottius varieornatus</name>
    <name type="common">Water bear</name>
    <name type="synonym">Tardigrade</name>
    <dbReference type="NCBI Taxonomy" id="947166"/>
    <lineage>
        <taxon>Eukaryota</taxon>
        <taxon>Metazoa</taxon>
        <taxon>Ecdysozoa</taxon>
        <taxon>Tardigrada</taxon>
        <taxon>Eutardigrada</taxon>
        <taxon>Parachela</taxon>
        <taxon>Hypsibioidea</taxon>
        <taxon>Ramazzottiidae</taxon>
        <taxon>Ramazzottius</taxon>
    </lineage>
</organism>
<dbReference type="PANTHER" id="PTHR45721">
    <property type="entry name" value="LAMIN DM0-RELATED"/>
    <property type="match status" value="1"/>
</dbReference>
<dbReference type="SUPFAM" id="SSF64593">
    <property type="entry name" value="Intermediate filament protein, coiled coil region"/>
    <property type="match status" value="2"/>
</dbReference>
<dbReference type="Gene3D" id="1.20.5.1160">
    <property type="entry name" value="Vasodilator-stimulated phosphoprotein"/>
    <property type="match status" value="2"/>
</dbReference>
<sequence length="484" mass="56202">MLSSMASSVRGSTAYLDRVHSKDELQALNTRLAKYIDKIRNLENENVALQRQLNTAEQHTVTEVHRVSKSYDEELVKLRKQLEDVLRDNARLQMERNSMENENKQYQQRQSQLEKQVQNLEAKLRQAEDLIADLQHRLSQSLDARQQLESDIKDLKTQINTLKTQFNTLQHDYDNERVRTADLENKLQTKEEEYEFEKNALHESLREEKSQRQYLMNDLQRGLQDEFESKLVQQLQELRNEYEDMIKNVRAEVEGKSDDRIRALMQLSDQHTDTITRLQNEIDEWRTRSTQTQADLDRLRKENADLSSKLSDAQRTKDEQIRALQKQIQQLQESLQRVHEDLGDLTRQYQDLLYVKLALDAELATYNKLLSGEEQRLGMDGSSRVTTTRTTATTPYTTGGTSSTIKSTYTQRPTYTYTPVITTPTDARSTTGRYTPIGSTSIINRQPSPGATSVGRERDVPILREQKITETFKATGRVGPRTDW</sequence>
<dbReference type="OrthoDB" id="102442at2759"/>
<dbReference type="PROSITE" id="PS51842">
    <property type="entry name" value="IF_ROD_2"/>
    <property type="match status" value="1"/>
</dbReference>
<protein>
    <recommendedName>
        <fullName evidence="5">IF rod domain-containing protein</fullName>
    </recommendedName>
</protein>
<dbReference type="STRING" id="947166.A0A1D1VDN8"/>
<accession>A0A1D1VDN8</accession>
<dbReference type="GO" id="GO:0005652">
    <property type="term" value="C:nuclear lamina"/>
    <property type="evidence" value="ECO:0007669"/>
    <property type="project" value="TreeGrafter"/>
</dbReference>
<evidence type="ECO:0000259" key="5">
    <source>
        <dbReference type="PROSITE" id="PS51842"/>
    </source>
</evidence>